<dbReference type="Gene3D" id="3.30.40.10">
    <property type="entry name" value="Zinc/RING finger domain, C3HC4 (zinc finger)"/>
    <property type="match status" value="1"/>
</dbReference>
<dbReference type="GO" id="GO:0004842">
    <property type="term" value="F:ubiquitin-protein transferase activity"/>
    <property type="evidence" value="ECO:0007669"/>
    <property type="project" value="InterPro"/>
</dbReference>
<evidence type="ECO:0000259" key="1">
    <source>
        <dbReference type="PROSITE" id="PS50011"/>
    </source>
</evidence>
<dbReference type="PRINTS" id="PR00109">
    <property type="entry name" value="TYRKINASE"/>
</dbReference>
<gene>
    <name evidence="4" type="ORF">EDS130_LOCUS34123</name>
    <name evidence="3" type="ORF">XAT740_LOCUS27749</name>
</gene>
<dbReference type="PANTHER" id="PTHR24416:SF617">
    <property type="entry name" value="RET ONCOGENE, ISOFORM A"/>
    <property type="match status" value="1"/>
</dbReference>
<evidence type="ECO:0008006" key="7">
    <source>
        <dbReference type="Google" id="ProtNLM"/>
    </source>
</evidence>
<dbReference type="PROSITE" id="PS00109">
    <property type="entry name" value="PROTEIN_KINASE_TYR"/>
    <property type="match status" value="1"/>
</dbReference>
<dbReference type="Pfam" id="PF04564">
    <property type="entry name" value="U-box"/>
    <property type="match status" value="1"/>
</dbReference>
<dbReference type="InterPro" id="IPR013083">
    <property type="entry name" value="Znf_RING/FYVE/PHD"/>
</dbReference>
<evidence type="ECO:0000313" key="3">
    <source>
        <dbReference type="EMBL" id="CAF1279731.1"/>
    </source>
</evidence>
<comment type="caution">
    <text evidence="4">The sequence shown here is derived from an EMBL/GenBank/DDBJ whole genome shotgun (WGS) entry which is preliminary data.</text>
</comment>
<protein>
    <recommendedName>
        <fullName evidence="7">Non-specific protein-tyrosine kinase</fullName>
    </recommendedName>
</protein>
<dbReference type="GO" id="GO:0004714">
    <property type="term" value="F:transmembrane receptor protein tyrosine kinase activity"/>
    <property type="evidence" value="ECO:0007669"/>
    <property type="project" value="TreeGrafter"/>
</dbReference>
<dbReference type="GO" id="GO:0007169">
    <property type="term" value="P:cell surface receptor protein tyrosine kinase signaling pathway"/>
    <property type="evidence" value="ECO:0007669"/>
    <property type="project" value="TreeGrafter"/>
</dbReference>
<dbReference type="Proteomes" id="UP000663852">
    <property type="component" value="Unassembled WGS sequence"/>
</dbReference>
<name>A0A815IIK2_ADIRI</name>
<feature type="domain" description="Protein kinase" evidence="1">
    <location>
        <begin position="95"/>
        <end position="363"/>
    </location>
</feature>
<dbReference type="PROSITE" id="PS51698">
    <property type="entry name" value="U_BOX"/>
    <property type="match status" value="1"/>
</dbReference>
<dbReference type="SMART" id="SM00504">
    <property type="entry name" value="Ubox"/>
    <property type="match status" value="1"/>
</dbReference>
<dbReference type="OrthoDB" id="4062651at2759"/>
<dbReference type="PANTHER" id="PTHR24416">
    <property type="entry name" value="TYROSINE-PROTEIN KINASE RECEPTOR"/>
    <property type="match status" value="1"/>
</dbReference>
<dbReference type="Proteomes" id="UP000663828">
    <property type="component" value="Unassembled WGS sequence"/>
</dbReference>
<reference evidence="4" key="1">
    <citation type="submission" date="2021-02" db="EMBL/GenBank/DDBJ databases">
        <authorList>
            <person name="Nowell W R."/>
        </authorList>
    </citation>
    <scope>NUCLEOTIDE SEQUENCE</scope>
</reference>
<accession>A0A815IIK2</accession>
<dbReference type="InterPro" id="IPR011009">
    <property type="entry name" value="Kinase-like_dom_sf"/>
</dbReference>
<dbReference type="InterPro" id="IPR000719">
    <property type="entry name" value="Prot_kinase_dom"/>
</dbReference>
<organism evidence="4 6">
    <name type="scientific">Adineta ricciae</name>
    <name type="common">Rotifer</name>
    <dbReference type="NCBI Taxonomy" id="249248"/>
    <lineage>
        <taxon>Eukaryota</taxon>
        <taxon>Metazoa</taxon>
        <taxon>Spiralia</taxon>
        <taxon>Gnathifera</taxon>
        <taxon>Rotifera</taxon>
        <taxon>Eurotatoria</taxon>
        <taxon>Bdelloidea</taxon>
        <taxon>Adinetida</taxon>
        <taxon>Adinetidae</taxon>
        <taxon>Adineta</taxon>
    </lineage>
</organism>
<dbReference type="PROSITE" id="PS50011">
    <property type="entry name" value="PROTEIN_KINASE_DOM"/>
    <property type="match status" value="1"/>
</dbReference>
<dbReference type="EMBL" id="CAJNOJ010000281">
    <property type="protein sequence ID" value="CAF1366447.1"/>
    <property type="molecule type" value="Genomic_DNA"/>
</dbReference>
<dbReference type="CDD" id="cd16655">
    <property type="entry name" value="RING-Ubox_WDSUB1-like"/>
    <property type="match status" value="1"/>
</dbReference>
<dbReference type="AlphaFoldDB" id="A0A815IIK2"/>
<evidence type="ECO:0000313" key="6">
    <source>
        <dbReference type="Proteomes" id="UP000663852"/>
    </source>
</evidence>
<evidence type="ECO:0000259" key="2">
    <source>
        <dbReference type="PROSITE" id="PS51698"/>
    </source>
</evidence>
<dbReference type="GO" id="GO:0005524">
    <property type="term" value="F:ATP binding"/>
    <property type="evidence" value="ECO:0007669"/>
    <property type="project" value="InterPro"/>
</dbReference>
<dbReference type="SUPFAM" id="SSF56112">
    <property type="entry name" value="Protein kinase-like (PK-like)"/>
    <property type="match status" value="1"/>
</dbReference>
<dbReference type="GO" id="GO:0043235">
    <property type="term" value="C:receptor complex"/>
    <property type="evidence" value="ECO:0007669"/>
    <property type="project" value="TreeGrafter"/>
</dbReference>
<dbReference type="SUPFAM" id="SSF57850">
    <property type="entry name" value="RING/U-box"/>
    <property type="match status" value="1"/>
</dbReference>
<proteinExistence type="predicted"/>
<evidence type="ECO:0000313" key="5">
    <source>
        <dbReference type="Proteomes" id="UP000663828"/>
    </source>
</evidence>
<keyword evidence="5" id="KW-1185">Reference proteome</keyword>
<evidence type="ECO:0000313" key="4">
    <source>
        <dbReference type="EMBL" id="CAF1366447.1"/>
    </source>
</evidence>
<dbReference type="Pfam" id="PF07714">
    <property type="entry name" value="PK_Tyr_Ser-Thr"/>
    <property type="match status" value="1"/>
</dbReference>
<dbReference type="GO" id="GO:0016567">
    <property type="term" value="P:protein ubiquitination"/>
    <property type="evidence" value="ECO:0007669"/>
    <property type="project" value="InterPro"/>
</dbReference>
<dbReference type="Gene3D" id="1.10.510.10">
    <property type="entry name" value="Transferase(Phosphotransferase) domain 1"/>
    <property type="match status" value="1"/>
</dbReference>
<dbReference type="EMBL" id="CAJNOR010002335">
    <property type="protein sequence ID" value="CAF1279731.1"/>
    <property type="molecule type" value="Genomic_DNA"/>
</dbReference>
<dbReference type="InterPro" id="IPR001245">
    <property type="entry name" value="Ser-Thr/Tyr_kinase_cat_dom"/>
</dbReference>
<sequence length="487" mass="56405">MDNMNLSDDFLRCPITLELFNEPVSAPDGHTYEKHAIEQWIRNHGNSPMTRQPISMKDLIPNRTILSAVNSFETILRQKNFQFTLDVDIRKKGRRPLFQATGKTIYGAEWLTANDQRPEIVLLKIDGARARKEASFYVNLSRHPNIIRTFGFVYDPNIPDQENTVILLQEYASEGSLYDLLQDRRIVPDEKILIYLFLQIIEGMICLASNNVVHGDLACRNVLIFRFDENEPERNVVKITDFGLSRHNQLYSRAPGAARTTLDICPVRYAAPEILASFKTSVNYTEKSDIYSMGVLMWETYCRGSVPWTNIERDEDVIQRVRNGEILPQPSNCTQPYWSIIKETWAISPEDRPTFNELKHRLFRQYYREGVIDVPRNINTQNFARYTDDCTKIPKQTAQYQQIERPATVTRPDRQHHLNCRGRLCSTCGKCRDWYLNCGSPRKRKSGSCNAYKMDILTACQLMVVGITTDMRPLQDKHMCLCIDNRS</sequence>
<dbReference type="InterPro" id="IPR003613">
    <property type="entry name" value="Ubox_domain"/>
</dbReference>
<feature type="domain" description="U-box" evidence="2">
    <location>
        <begin position="6"/>
        <end position="79"/>
    </location>
</feature>
<dbReference type="InterPro" id="IPR008266">
    <property type="entry name" value="Tyr_kinase_AS"/>
</dbReference>
<dbReference type="InterPro" id="IPR050122">
    <property type="entry name" value="RTK"/>
</dbReference>
<dbReference type="GO" id="GO:0005886">
    <property type="term" value="C:plasma membrane"/>
    <property type="evidence" value="ECO:0007669"/>
    <property type="project" value="TreeGrafter"/>
</dbReference>